<protein>
    <submittedName>
        <fullName evidence="1">Uncharacterized protein</fullName>
    </submittedName>
</protein>
<dbReference type="Proteomes" id="UP000027120">
    <property type="component" value="Unassembled WGS sequence"/>
</dbReference>
<reference evidence="1 2" key="1">
    <citation type="submission" date="2014-04" db="EMBL/GenBank/DDBJ databases">
        <authorList>
            <consortium name="International Citrus Genome Consortium"/>
            <person name="Gmitter F."/>
            <person name="Chen C."/>
            <person name="Farmerie W."/>
            <person name="Harkins T."/>
            <person name="Desany B."/>
            <person name="Mohiuddin M."/>
            <person name="Kodira C."/>
            <person name="Borodovsky M."/>
            <person name="Lomsadze A."/>
            <person name="Burns P."/>
            <person name="Jenkins J."/>
            <person name="Prochnik S."/>
            <person name="Shu S."/>
            <person name="Chapman J."/>
            <person name="Pitluck S."/>
            <person name="Schmutz J."/>
            <person name="Rokhsar D."/>
        </authorList>
    </citation>
    <scope>NUCLEOTIDE SEQUENCE</scope>
</reference>
<proteinExistence type="predicted"/>
<keyword evidence="2" id="KW-1185">Reference proteome</keyword>
<name>A0A067DAK0_CITSI</name>
<evidence type="ECO:0000313" key="1">
    <source>
        <dbReference type="EMBL" id="KDO36037.1"/>
    </source>
</evidence>
<dbReference type="AlphaFoldDB" id="A0A067DAK0"/>
<organism evidence="1 2">
    <name type="scientific">Citrus sinensis</name>
    <name type="common">Sweet orange</name>
    <name type="synonym">Citrus aurantium var. sinensis</name>
    <dbReference type="NCBI Taxonomy" id="2711"/>
    <lineage>
        <taxon>Eukaryota</taxon>
        <taxon>Viridiplantae</taxon>
        <taxon>Streptophyta</taxon>
        <taxon>Embryophyta</taxon>
        <taxon>Tracheophyta</taxon>
        <taxon>Spermatophyta</taxon>
        <taxon>Magnoliopsida</taxon>
        <taxon>eudicotyledons</taxon>
        <taxon>Gunneridae</taxon>
        <taxon>Pentapetalae</taxon>
        <taxon>rosids</taxon>
        <taxon>malvids</taxon>
        <taxon>Sapindales</taxon>
        <taxon>Rutaceae</taxon>
        <taxon>Aurantioideae</taxon>
        <taxon>Citrus</taxon>
    </lineage>
</organism>
<sequence>MRSLLVEGLSETEPKENENISRQQLAVGREWSPLKKFPTHCTAITIVSMIALQFRSFFSCIFVICYHPLLQVRMVLIGDSGYGSNTIE</sequence>
<dbReference type="EMBL" id="KK796170">
    <property type="protein sequence ID" value="KDO36037.1"/>
    <property type="molecule type" value="Genomic_DNA"/>
</dbReference>
<evidence type="ECO:0000313" key="2">
    <source>
        <dbReference type="Proteomes" id="UP000027120"/>
    </source>
</evidence>
<gene>
    <name evidence="1" type="ORF">CISIN_1g041935mg</name>
</gene>
<accession>A0A067DAK0</accession>